<dbReference type="InterPro" id="IPR050807">
    <property type="entry name" value="TransReg_Diox_bact_type"/>
</dbReference>
<keyword evidence="4" id="KW-1185">Reference proteome</keyword>
<organism evidence="3 4">
    <name type="scientific">Nonomuraea ferruginea</name>
    <dbReference type="NCBI Taxonomy" id="46174"/>
    <lineage>
        <taxon>Bacteria</taxon>
        <taxon>Bacillati</taxon>
        <taxon>Actinomycetota</taxon>
        <taxon>Actinomycetes</taxon>
        <taxon>Streptosporangiales</taxon>
        <taxon>Streptosporangiaceae</taxon>
        <taxon>Nonomuraea</taxon>
    </lineage>
</organism>
<reference evidence="3 4" key="1">
    <citation type="submission" date="2022-11" db="EMBL/GenBank/DDBJ databases">
        <title>Nonomuraea corallina sp. nov., a new species of the genus Nonomuraea isolated from sea side sediment in Thai sea.</title>
        <authorList>
            <person name="Ngamcharungchit C."/>
            <person name="Matsumoto A."/>
            <person name="Suriyachadkun C."/>
            <person name="Panbangred W."/>
            <person name="Inahashi Y."/>
            <person name="Intra B."/>
        </authorList>
    </citation>
    <scope>NUCLEOTIDE SEQUENCE [LARGE SCALE GENOMIC DNA]</scope>
    <source>
        <strain evidence="3 4">DSM 43553</strain>
    </source>
</reference>
<dbReference type="EMBL" id="JAPNUD010000005">
    <property type="protein sequence ID" value="MDA0639623.1"/>
    <property type="molecule type" value="Genomic_DNA"/>
</dbReference>
<dbReference type="CDD" id="cd00093">
    <property type="entry name" value="HTH_XRE"/>
    <property type="match status" value="1"/>
</dbReference>
<dbReference type="InterPro" id="IPR011051">
    <property type="entry name" value="RmlC_Cupin_sf"/>
</dbReference>
<dbReference type="InterPro" id="IPR013096">
    <property type="entry name" value="Cupin_2"/>
</dbReference>
<evidence type="ECO:0000313" key="4">
    <source>
        <dbReference type="Proteomes" id="UP001212498"/>
    </source>
</evidence>
<evidence type="ECO:0000313" key="3">
    <source>
        <dbReference type="EMBL" id="MDA0639623.1"/>
    </source>
</evidence>
<name>A0ABT4SQT1_9ACTN</name>
<dbReference type="PANTHER" id="PTHR46797">
    <property type="entry name" value="HTH-TYPE TRANSCRIPTIONAL REGULATOR"/>
    <property type="match status" value="1"/>
</dbReference>
<dbReference type="InterPro" id="IPR010982">
    <property type="entry name" value="Lambda_DNA-bd_dom_sf"/>
</dbReference>
<gene>
    <name evidence="3" type="ORF">OUY24_03195</name>
</gene>
<keyword evidence="1" id="KW-0238">DNA-binding</keyword>
<dbReference type="InterPro" id="IPR014710">
    <property type="entry name" value="RmlC-like_jellyroll"/>
</dbReference>
<dbReference type="RefSeq" id="WP_271275098.1">
    <property type="nucleotide sequence ID" value="NZ_BAABFD010000005.1"/>
</dbReference>
<dbReference type="Proteomes" id="UP001212498">
    <property type="component" value="Unassembled WGS sequence"/>
</dbReference>
<dbReference type="Pfam" id="PF01381">
    <property type="entry name" value="HTH_3"/>
    <property type="match status" value="1"/>
</dbReference>
<dbReference type="Pfam" id="PF07883">
    <property type="entry name" value="Cupin_2"/>
    <property type="match status" value="1"/>
</dbReference>
<comment type="caution">
    <text evidence="3">The sequence shown here is derived from an EMBL/GenBank/DDBJ whole genome shotgun (WGS) entry which is preliminary data.</text>
</comment>
<dbReference type="SUPFAM" id="SSF47413">
    <property type="entry name" value="lambda repressor-like DNA-binding domains"/>
    <property type="match status" value="1"/>
</dbReference>
<dbReference type="CDD" id="cd02209">
    <property type="entry name" value="cupin_XRE_C"/>
    <property type="match status" value="1"/>
</dbReference>
<dbReference type="InterPro" id="IPR001387">
    <property type="entry name" value="Cro/C1-type_HTH"/>
</dbReference>
<dbReference type="PANTHER" id="PTHR46797:SF2">
    <property type="entry name" value="TRANSCRIPTIONAL REGULATOR"/>
    <property type="match status" value="1"/>
</dbReference>
<accession>A0ABT4SQT1</accession>
<dbReference type="Gene3D" id="1.10.260.40">
    <property type="entry name" value="lambda repressor-like DNA-binding domains"/>
    <property type="match status" value="1"/>
</dbReference>
<dbReference type="SMART" id="SM00530">
    <property type="entry name" value="HTH_XRE"/>
    <property type="match status" value="1"/>
</dbReference>
<evidence type="ECO:0000256" key="1">
    <source>
        <dbReference type="ARBA" id="ARBA00023125"/>
    </source>
</evidence>
<dbReference type="PROSITE" id="PS50943">
    <property type="entry name" value="HTH_CROC1"/>
    <property type="match status" value="1"/>
</dbReference>
<proteinExistence type="predicted"/>
<dbReference type="Gene3D" id="2.60.120.10">
    <property type="entry name" value="Jelly Rolls"/>
    <property type="match status" value="1"/>
</dbReference>
<evidence type="ECO:0000259" key="2">
    <source>
        <dbReference type="PROSITE" id="PS50943"/>
    </source>
</evidence>
<feature type="domain" description="HTH cro/C1-type" evidence="2">
    <location>
        <begin position="23"/>
        <end position="77"/>
    </location>
</feature>
<dbReference type="SUPFAM" id="SSF51182">
    <property type="entry name" value="RmlC-like cupins"/>
    <property type="match status" value="1"/>
</dbReference>
<protein>
    <submittedName>
        <fullName evidence="3">Cupin domain-containing protein</fullName>
    </submittedName>
</protein>
<sequence>MLGGKAMKEEPGSLESIQIGSRLRSWRLASGLSLHKVADTSGLSPGYISQVERGLANPSLESLKRLADAVGMRIGDLFVDEGDGSPESSRFFVTKRGMRKQIRYPGSGILNELLTPDLQRQFEAIWVEAQPGATSGGHPHSHAGEECGVVIFGSMRFWVGNADLELAAGDSIYLDSTVPHRWVATGTEPLVAVWMITPPTF</sequence>